<dbReference type="InterPro" id="IPR041682">
    <property type="entry name" value="AAA_14"/>
</dbReference>
<dbReference type="PANTHER" id="PTHR43566">
    <property type="entry name" value="CONSERVED PROTEIN"/>
    <property type="match status" value="1"/>
</dbReference>
<sequence>MLIKRSVYPKLLAHLENDEITLLVGPRQAGKTTLMLALIDELREKKLKYIYLNLDIEKDRYFFASQDRLVEKIKIEIGNSKGYVFIDEIQRKENAGLFLKGISDMKLPYKFVVTGSGSVELKEKIYESLAGRKRIFEIYPLTFYEFVDYKTNYLYSDKLEVFLSGDPNMRKKFLEEYLMFGGYPKVVLSETVDDKKHSLEDIYRSFVEKDIQILLKLQKSESLTDLLRVIGSQNGRLINYTEISNTLNLSLPTVKNYLWYLEKTYILEKSIPFFKNVRKEITKSPVYYFVDLGLRNFLLNINDFNSIFDKGFLFQNFVFNELRKAINGKTVLRRFWRTKEGAEVDIVLDTYPNPIPIEVKYSESKIKSTRSLKSFVNKFNAKKSYIITTDLKNLNLVI</sequence>
<accession>A0A0F9ZK07</accession>
<dbReference type="Pfam" id="PF13173">
    <property type="entry name" value="AAA_14"/>
    <property type="match status" value="1"/>
</dbReference>
<dbReference type="EMBL" id="LBOW01000008">
    <property type="protein sequence ID" value="KKP44459.1"/>
    <property type="molecule type" value="Genomic_DNA"/>
</dbReference>
<dbReference type="SMART" id="SM00382">
    <property type="entry name" value="AAA"/>
    <property type="match status" value="1"/>
</dbReference>
<dbReference type="CDD" id="cd00009">
    <property type="entry name" value="AAA"/>
    <property type="match status" value="1"/>
</dbReference>
<organism evidence="2 3">
    <name type="scientific">Candidatus Woesebacteria bacterium GW2011_GWB1_33_22</name>
    <dbReference type="NCBI Taxonomy" id="1618566"/>
    <lineage>
        <taxon>Bacteria</taxon>
        <taxon>Candidatus Woeseibacteriota</taxon>
    </lineage>
</organism>
<dbReference type="InterPro" id="IPR025420">
    <property type="entry name" value="DUF4143"/>
</dbReference>
<protein>
    <recommendedName>
        <fullName evidence="1">AAA+ ATPase domain-containing protein</fullName>
    </recommendedName>
</protein>
<dbReference type="Pfam" id="PF13635">
    <property type="entry name" value="DUF4143"/>
    <property type="match status" value="1"/>
</dbReference>
<dbReference type="AlphaFoldDB" id="A0A0F9ZK07"/>
<dbReference type="InterPro" id="IPR027417">
    <property type="entry name" value="P-loop_NTPase"/>
</dbReference>
<evidence type="ECO:0000259" key="1">
    <source>
        <dbReference type="SMART" id="SM00382"/>
    </source>
</evidence>
<evidence type="ECO:0000313" key="2">
    <source>
        <dbReference type="EMBL" id="KKP44459.1"/>
    </source>
</evidence>
<dbReference type="PANTHER" id="PTHR43566:SF1">
    <property type="entry name" value="AAA+ ATPASE DOMAIN-CONTAINING PROTEIN"/>
    <property type="match status" value="1"/>
</dbReference>
<dbReference type="Proteomes" id="UP000034778">
    <property type="component" value="Unassembled WGS sequence"/>
</dbReference>
<feature type="domain" description="AAA+ ATPase" evidence="1">
    <location>
        <begin position="17"/>
        <end position="141"/>
    </location>
</feature>
<reference evidence="2 3" key="1">
    <citation type="journal article" date="2015" name="Nature">
        <title>rRNA introns, odd ribosomes, and small enigmatic genomes across a large radiation of phyla.</title>
        <authorList>
            <person name="Brown C.T."/>
            <person name="Hug L.A."/>
            <person name="Thomas B.C."/>
            <person name="Sharon I."/>
            <person name="Castelle C.J."/>
            <person name="Singh A."/>
            <person name="Wilkins M.J."/>
            <person name="Williams K.H."/>
            <person name="Banfield J.F."/>
        </authorList>
    </citation>
    <scope>NUCLEOTIDE SEQUENCE [LARGE SCALE GENOMIC DNA]</scope>
</reference>
<dbReference type="SUPFAM" id="SSF52540">
    <property type="entry name" value="P-loop containing nucleoside triphosphate hydrolases"/>
    <property type="match status" value="1"/>
</dbReference>
<dbReference type="InterPro" id="IPR003593">
    <property type="entry name" value="AAA+_ATPase"/>
</dbReference>
<gene>
    <name evidence="2" type="ORF">UR35_C0008G0004</name>
</gene>
<dbReference type="PATRIC" id="fig|1618566.3.peg.688"/>
<dbReference type="Gene3D" id="3.40.50.300">
    <property type="entry name" value="P-loop containing nucleotide triphosphate hydrolases"/>
    <property type="match status" value="1"/>
</dbReference>
<dbReference type="STRING" id="1618566.UR35_C0008G0004"/>
<comment type="caution">
    <text evidence="2">The sequence shown here is derived from an EMBL/GenBank/DDBJ whole genome shotgun (WGS) entry which is preliminary data.</text>
</comment>
<proteinExistence type="predicted"/>
<evidence type="ECO:0000313" key="3">
    <source>
        <dbReference type="Proteomes" id="UP000034778"/>
    </source>
</evidence>
<name>A0A0F9ZK07_9BACT</name>